<dbReference type="InterPro" id="IPR006319">
    <property type="entry name" value="PEP_synth"/>
</dbReference>
<evidence type="ECO:0000256" key="1">
    <source>
        <dbReference type="ARBA" id="ARBA00007837"/>
    </source>
</evidence>
<dbReference type="InterPro" id="IPR008279">
    <property type="entry name" value="PEP-util_enz_mobile_dom"/>
</dbReference>
<evidence type="ECO:0000313" key="5">
    <source>
        <dbReference type="EMBL" id="PIY96839.1"/>
    </source>
</evidence>
<comment type="similarity">
    <text evidence="1">Belongs to the PEP-utilizing enzyme family.</text>
</comment>
<dbReference type="InterPro" id="IPR036637">
    <property type="entry name" value="Phosphohistidine_dom_sf"/>
</dbReference>
<evidence type="ECO:0000259" key="4">
    <source>
        <dbReference type="Pfam" id="PF00391"/>
    </source>
</evidence>
<dbReference type="Pfam" id="PF00391">
    <property type="entry name" value="PEP-utilizers"/>
    <property type="match status" value="1"/>
</dbReference>
<comment type="caution">
    <text evidence="5">The sequence shown here is derived from an EMBL/GenBank/DDBJ whole genome shotgun (WGS) entry which is preliminary data.</text>
</comment>
<dbReference type="PANTHER" id="PTHR43030">
    <property type="entry name" value="PHOSPHOENOLPYRUVATE SYNTHASE"/>
    <property type="match status" value="1"/>
</dbReference>
<protein>
    <recommendedName>
        <fullName evidence="4">PEP-utilising enzyme mobile domain-containing protein</fullName>
    </recommendedName>
</protein>
<feature type="domain" description="PEP-utilising enzyme mobile" evidence="4">
    <location>
        <begin position="290"/>
        <end position="360"/>
    </location>
</feature>
<dbReference type="GO" id="GO:0008986">
    <property type="term" value="F:pyruvate, water dikinase activity"/>
    <property type="evidence" value="ECO:0007669"/>
    <property type="project" value="InterPro"/>
</dbReference>
<dbReference type="AlphaFoldDB" id="A0A2M7RJA2"/>
<accession>A0A2M7RJA2</accession>
<keyword evidence="2" id="KW-0547">Nucleotide-binding</keyword>
<dbReference type="Proteomes" id="UP000230779">
    <property type="component" value="Unassembled WGS sequence"/>
</dbReference>
<gene>
    <name evidence="5" type="ORF">COY66_02850</name>
</gene>
<reference evidence="5 6" key="1">
    <citation type="submission" date="2017-09" db="EMBL/GenBank/DDBJ databases">
        <title>Depth-based differentiation of microbial function through sediment-hosted aquifers and enrichment of novel symbionts in the deep terrestrial subsurface.</title>
        <authorList>
            <person name="Probst A.J."/>
            <person name="Ladd B."/>
            <person name="Jarett J.K."/>
            <person name="Geller-Mcgrath D.E."/>
            <person name="Sieber C.M."/>
            <person name="Emerson J.B."/>
            <person name="Anantharaman K."/>
            <person name="Thomas B.C."/>
            <person name="Malmstrom R."/>
            <person name="Stieglmeier M."/>
            <person name="Klingl A."/>
            <person name="Woyke T."/>
            <person name="Ryan C.M."/>
            <person name="Banfield J.F."/>
        </authorList>
    </citation>
    <scope>NUCLEOTIDE SEQUENCE [LARGE SCALE GENOMIC DNA]</scope>
    <source>
        <strain evidence="5">CG_4_10_14_0_8_um_filter_42_10</strain>
    </source>
</reference>
<dbReference type="GO" id="GO:0005524">
    <property type="term" value="F:ATP binding"/>
    <property type="evidence" value="ECO:0007669"/>
    <property type="project" value="UniProtKB-KW"/>
</dbReference>
<dbReference type="PANTHER" id="PTHR43030:SF1">
    <property type="entry name" value="PHOSPHOENOLPYRUVATE SYNTHASE"/>
    <property type="match status" value="1"/>
</dbReference>
<sequence>MKQESKFINKVIKKYGLKVVSYRKMYLLPSSYYPIAYAKGIRKYFGFSTKAAGLIGGNNYFYMLLNEKHWAGEMAKYLANRNNFKDLLGFLTRVNREIKQVTDSLSVFKFQNLKPESALKKILRIYEYCSVRIGVYNSFWRYSMFLKKDSALSAEQLGKIATDRHHNTAIYLILDRLIKKYCIRLGSKIGIKGELLMQATGREMTDYLAGKMELNKDVLLVRSKGYLYIYTEKNNKEYVFSGKVVELMKKRLLEKKVSINNTIKGQPIYKGIKRGKALVLKSTDSKYKMPKGCILVTSTTRPGMINQLKNIKAIVSDEGGLLSHAAIVSRELKIPGIVGTKIATKVLKDGDLVEVDATKGIVKKI</sequence>
<organism evidence="5 6">
    <name type="scientific">Candidatus Kerfeldbacteria bacterium CG_4_10_14_0_8_um_filter_42_10</name>
    <dbReference type="NCBI Taxonomy" id="2014248"/>
    <lineage>
        <taxon>Bacteria</taxon>
        <taxon>Candidatus Kerfeldiibacteriota</taxon>
    </lineage>
</organism>
<evidence type="ECO:0000256" key="2">
    <source>
        <dbReference type="ARBA" id="ARBA00022741"/>
    </source>
</evidence>
<dbReference type="SUPFAM" id="SSF52009">
    <property type="entry name" value="Phosphohistidine domain"/>
    <property type="match status" value="1"/>
</dbReference>
<evidence type="ECO:0000256" key="3">
    <source>
        <dbReference type="ARBA" id="ARBA00022840"/>
    </source>
</evidence>
<proteinExistence type="inferred from homology"/>
<name>A0A2M7RJA2_9BACT</name>
<dbReference type="Gene3D" id="3.50.30.10">
    <property type="entry name" value="Phosphohistidine domain"/>
    <property type="match status" value="1"/>
</dbReference>
<evidence type="ECO:0000313" key="6">
    <source>
        <dbReference type="Proteomes" id="UP000230779"/>
    </source>
</evidence>
<keyword evidence="3" id="KW-0067">ATP-binding</keyword>
<dbReference type="EMBL" id="PFMD01000027">
    <property type="protein sequence ID" value="PIY96839.1"/>
    <property type="molecule type" value="Genomic_DNA"/>
</dbReference>